<reference evidence="2" key="1">
    <citation type="submission" date="2017-03" db="EMBL/GenBank/DDBJ databases">
        <title>Genomes of endolithic fungi from Antarctica.</title>
        <authorList>
            <person name="Coleine C."/>
            <person name="Masonjones S."/>
            <person name="Stajich J.E."/>
        </authorList>
    </citation>
    <scope>NUCLEOTIDE SEQUENCE [LARGE SCALE GENOMIC DNA]</scope>
    <source>
        <strain evidence="2">CCFEE 5527</strain>
    </source>
</reference>
<dbReference type="InParanoid" id="A0A1V8SGG2"/>
<protein>
    <submittedName>
        <fullName evidence="1">Uncharacterized protein</fullName>
    </submittedName>
</protein>
<dbReference type="OrthoDB" id="47059at2759"/>
<organism evidence="1 2">
    <name type="scientific">Cryoendolithus antarcticus</name>
    <dbReference type="NCBI Taxonomy" id="1507870"/>
    <lineage>
        <taxon>Eukaryota</taxon>
        <taxon>Fungi</taxon>
        <taxon>Dikarya</taxon>
        <taxon>Ascomycota</taxon>
        <taxon>Pezizomycotina</taxon>
        <taxon>Dothideomycetes</taxon>
        <taxon>Dothideomycetidae</taxon>
        <taxon>Cladosporiales</taxon>
        <taxon>Cladosporiaceae</taxon>
        <taxon>Cryoendolithus</taxon>
    </lineage>
</organism>
<gene>
    <name evidence="1" type="ORF">B0A48_15501</name>
</gene>
<dbReference type="EMBL" id="NAJO01000047">
    <property type="protein sequence ID" value="OQN98225.1"/>
    <property type="molecule type" value="Genomic_DNA"/>
</dbReference>
<name>A0A1V8SGG2_9PEZI</name>
<sequence>MRSSAPALDALRNLPRSSLLILLTPVLPASSYLTTSEPATPKARADPFESLGRELAIHHSRLRHVPYLPNQGLGTVHGGFLQEADAVIVTICAPDDTVNLARQLAVAREIATLAHGPAVLVIFGETDAVDEMRILDAYANVIRAERLDKRAFEAVAKTLFEARK</sequence>
<dbReference type="Proteomes" id="UP000192596">
    <property type="component" value="Unassembled WGS sequence"/>
</dbReference>
<accession>A0A1V8SGG2</accession>
<dbReference type="AlphaFoldDB" id="A0A1V8SGG2"/>
<comment type="caution">
    <text evidence="1">The sequence shown here is derived from an EMBL/GenBank/DDBJ whole genome shotgun (WGS) entry which is preliminary data.</text>
</comment>
<proteinExistence type="predicted"/>
<evidence type="ECO:0000313" key="2">
    <source>
        <dbReference type="Proteomes" id="UP000192596"/>
    </source>
</evidence>
<keyword evidence="2" id="KW-1185">Reference proteome</keyword>
<evidence type="ECO:0000313" key="1">
    <source>
        <dbReference type="EMBL" id="OQN98225.1"/>
    </source>
</evidence>